<evidence type="ECO:0008006" key="3">
    <source>
        <dbReference type="Google" id="ProtNLM"/>
    </source>
</evidence>
<keyword evidence="2" id="KW-1185">Reference proteome</keyword>
<sequence length="186" mass="20258">MPTTQLSAQSLPANLRALDEALPGDLVNDPSRIDWESYGRDFSSEVIVDETIPGGGAARRFNVNAPTEFIYTAGTSIPLIRKIKRGEQITIGFYARTISARSDSGKGILRVRFQQNAEPFPGFGEETLEIGTSWNWYEVTAEAERALRRKDGIVAIQFGRTKQVLEIGQVIVVKGASSIAGPGSTN</sequence>
<dbReference type="Gene3D" id="2.60.120.260">
    <property type="entry name" value="Galactose-binding domain-like"/>
    <property type="match status" value="1"/>
</dbReference>
<dbReference type="AlphaFoldDB" id="A0A845AVA4"/>
<dbReference type="Proteomes" id="UP000446786">
    <property type="component" value="Unassembled WGS sequence"/>
</dbReference>
<accession>A0A845AVA4</accession>
<proteinExistence type="predicted"/>
<organism evidence="1 2">
    <name type="scientific">Parerythrobacter jejuensis</name>
    <dbReference type="NCBI Taxonomy" id="795812"/>
    <lineage>
        <taxon>Bacteria</taxon>
        <taxon>Pseudomonadati</taxon>
        <taxon>Pseudomonadota</taxon>
        <taxon>Alphaproteobacteria</taxon>
        <taxon>Sphingomonadales</taxon>
        <taxon>Erythrobacteraceae</taxon>
        <taxon>Parerythrobacter</taxon>
    </lineage>
</organism>
<comment type="caution">
    <text evidence="1">The sequence shown here is derived from an EMBL/GenBank/DDBJ whole genome shotgun (WGS) entry which is preliminary data.</text>
</comment>
<evidence type="ECO:0000313" key="2">
    <source>
        <dbReference type="Proteomes" id="UP000446786"/>
    </source>
</evidence>
<evidence type="ECO:0000313" key="1">
    <source>
        <dbReference type="EMBL" id="MXP32416.1"/>
    </source>
</evidence>
<dbReference type="EMBL" id="WTYE01000001">
    <property type="protein sequence ID" value="MXP32416.1"/>
    <property type="molecule type" value="Genomic_DNA"/>
</dbReference>
<dbReference type="RefSeq" id="WP_344705262.1">
    <property type="nucleotide sequence ID" value="NZ_BAAAZF010000001.1"/>
</dbReference>
<protein>
    <recommendedName>
        <fullName evidence="3">CBM-cenC domain-containing protein</fullName>
    </recommendedName>
</protein>
<gene>
    <name evidence="1" type="ORF">GRI94_11360</name>
</gene>
<reference evidence="1 2" key="1">
    <citation type="submission" date="2019-12" db="EMBL/GenBank/DDBJ databases">
        <title>Genomic-based taxomic classification of the family Erythrobacteraceae.</title>
        <authorList>
            <person name="Xu L."/>
        </authorList>
    </citation>
    <scope>NUCLEOTIDE SEQUENCE [LARGE SCALE GENOMIC DNA]</scope>
    <source>
        <strain evidence="1 2">JCM 16677</strain>
    </source>
</reference>
<name>A0A845AVA4_9SPHN</name>